<keyword evidence="2" id="KW-1134">Transmembrane beta strand</keyword>
<dbReference type="InterPro" id="IPR051906">
    <property type="entry name" value="TolC-like"/>
</dbReference>
<evidence type="ECO:0000313" key="6">
    <source>
        <dbReference type="EMBL" id="MPM05544.1"/>
    </source>
</evidence>
<dbReference type="GO" id="GO:1990281">
    <property type="term" value="C:efflux pump complex"/>
    <property type="evidence" value="ECO:0007669"/>
    <property type="project" value="TreeGrafter"/>
</dbReference>
<gene>
    <name evidence="6" type="ORF">SDC9_51834</name>
</gene>
<comment type="subcellular location">
    <subcellularLocation>
        <location evidence="1">Cell outer membrane</location>
    </subcellularLocation>
</comment>
<comment type="caution">
    <text evidence="6">The sequence shown here is derived from an EMBL/GenBank/DDBJ whole genome shotgun (WGS) entry which is preliminary data.</text>
</comment>
<organism evidence="6">
    <name type="scientific">bioreactor metagenome</name>
    <dbReference type="NCBI Taxonomy" id="1076179"/>
    <lineage>
        <taxon>unclassified sequences</taxon>
        <taxon>metagenomes</taxon>
        <taxon>ecological metagenomes</taxon>
    </lineage>
</organism>
<sequence length="402" mass="45160">MKRKIALLLAMVLTLTTIQTNYALADEEKAVTTTAETTTETVQPLQLSIEDAIKLAVENDRGMWKINDGIKQMQQMRKDKRDAKEIVESMMEKSLTDDFTSEEAYYRSDYISALMDKNGYYIKTADTQEKLLEKKKEVLTAGIELGTKRIYYKVLIAEKTIEINKAKLASANEQLRVINLKFNTGSATKADVLKGEMAVHQAQTELDSANDDLNMSKLNLLNGLNLPFDTEVILTSKDLNYVPTQQLNLNAAIEKAKKDRTEIIEAENALELQKIETHVYKAYYTSNLRQYKYAEEKLKDAELNVPQAYKDVELDVRTSYLNLVKAERSLVNMDKTVELAKEAARINKLLYANGMAAAADVISADANLAEAEIGRYQVLVAYNLSKLMFDNSNLIGSTSAGN</sequence>
<evidence type="ECO:0000256" key="4">
    <source>
        <dbReference type="ARBA" id="ARBA00023136"/>
    </source>
</evidence>
<evidence type="ECO:0000256" key="3">
    <source>
        <dbReference type="ARBA" id="ARBA00022692"/>
    </source>
</evidence>
<keyword evidence="4" id="KW-0472">Membrane</keyword>
<dbReference type="PANTHER" id="PTHR30026">
    <property type="entry name" value="OUTER MEMBRANE PROTEIN TOLC"/>
    <property type="match status" value="1"/>
</dbReference>
<keyword evidence="5" id="KW-0998">Cell outer membrane</keyword>
<name>A0A644WTZ3_9ZZZZ</name>
<dbReference type="GO" id="GO:0015562">
    <property type="term" value="F:efflux transmembrane transporter activity"/>
    <property type="evidence" value="ECO:0007669"/>
    <property type="project" value="InterPro"/>
</dbReference>
<evidence type="ECO:0000256" key="5">
    <source>
        <dbReference type="ARBA" id="ARBA00023237"/>
    </source>
</evidence>
<reference evidence="6" key="1">
    <citation type="submission" date="2019-08" db="EMBL/GenBank/DDBJ databases">
        <authorList>
            <person name="Kucharzyk K."/>
            <person name="Murdoch R.W."/>
            <person name="Higgins S."/>
            <person name="Loffler F."/>
        </authorList>
    </citation>
    <scope>NUCLEOTIDE SEQUENCE</scope>
</reference>
<keyword evidence="3" id="KW-0812">Transmembrane</keyword>
<protein>
    <recommendedName>
        <fullName evidence="7">Outer membrane efflux protein</fullName>
    </recommendedName>
</protein>
<dbReference type="PANTHER" id="PTHR30026:SF20">
    <property type="entry name" value="OUTER MEMBRANE PROTEIN TOLC"/>
    <property type="match status" value="1"/>
</dbReference>
<proteinExistence type="predicted"/>
<dbReference type="EMBL" id="VSSQ01001142">
    <property type="protein sequence ID" value="MPM05544.1"/>
    <property type="molecule type" value="Genomic_DNA"/>
</dbReference>
<dbReference type="SUPFAM" id="SSF56954">
    <property type="entry name" value="Outer membrane efflux proteins (OEP)"/>
    <property type="match status" value="1"/>
</dbReference>
<dbReference type="GO" id="GO:0015288">
    <property type="term" value="F:porin activity"/>
    <property type="evidence" value="ECO:0007669"/>
    <property type="project" value="TreeGrafter"/>
</dbReference>
<evidence type="ECO:0008006" key="7">
    <source>
        <dbReference type="Google" id="ProtNLM"/>
    </source>
</evidence>
<dbReference type="GO" id="GO:0009279">
    <property type="term" value="C:cell outer membrane"/>
    <property type="evidence" value="ECO:0007669"/>
    <property type="project" value="UniProtKB-SubCell"/>
</dbReference>
<dbReference type="AlphaFoldDB" id="A0A644WTZ3"/>
<accession>A0A644WTZ3</accession>
<evidence type="ECO:0000256" key="2">
    <source>
        <dbReference type="ARBA" id="ARBA00022452"/>
    </source>
</evidence>
<evidence type="ECO:0000256" key="1">
    <source>
        <dbReference type="ARBA" id="ARBA00004442"/>
    </source>
</evidence>
<dbReference type="Gene3D" id="1.20.1600.10">
    <property type="entry name" value="Outer membrane efflux proteins (OEP)"/>
    <property type="match status" value="2"/>
</dbReference>